<feature type="region of interest" description="Disordered" evidence="1">
    <location>
        <begin position="972"/>
        <end position="1048"/>
    </location>
</feature>
<feature type="region of interest" description="Disordered" evidence="1">
    <location>
        <begin position="1061"/>
        <end position="1282"/>
    </location>
</feature>
<feature type="compositionally biased region" description="Polar residues" evidence="1">
    <location>
        <begin position="739"/>
        <end position="750"/>
    </location>
</feature>
<feature type="region of interest" description="Disordered" evidence="1">
    <location>
        <begin position="375"/>
        <end position="627"/>
    </location>
</feature>
<feature type="compositionally biased region" description="Basic and acidic residues" evidence="1">
    <location>
        <begin position="401"/>
        <end position="420"/>
    </location>
</feature>
<feature type="region of interest" description="Disordered" evidence="1">
    <location>
        <begin position="730"/>
        <end position="759"/>
    </location>
</feature>
<feature type="region of interest" description="Disordered" evidence="1">
    <location>
        <begin position="1356"/>
        <end position="1393"/>
    </location>
</feature>
<feature type="compositionally biased region" description="Basic and acidic residues" evidence="1">
    <location>
        <begin position="1022"/>
        <end position="1031"/>
    </location>
</feature>
<evidence type="ECO:0000313" key="4">
    <source>
        <dbReference type="Proteomes" id="UP001438707"/>
    </source>
</evidence>
<dbReference type="PROSITE" id="PS51391">
    <property type="entry name" value="CID"/>
    <property type="match status" value="1"/>
</dbReference>
<dbReference type="Pfam" id="PF04818">
    <property type="entry name" value="CID"/>
    <property type="match status" value="1"/>
</dbReference>
<feature type="compositionally biased region" description="Polar residues" evidence="1">
    <location>
        <begin position="1359"/>
        <end position="1393"/>
    </location>
</feature>
<feature type="compositionally biased region" description="Acidic residues" evidence="1">
    <location>
        <begin position="980"/>
        <end position="992"/>
    </location>
</feature>
<evidence type="ECO:0000259" key="2">
    <source>
        <dbReference type="PROSITE" id="PS51391"/>
    </source>
</evidence>
<feature type="region of interest" description="Disordered" evidence="1">
    <location>
        <begin position="210"/>
        <end position="283"/>
    </location>
</feature>
<feature type="compositionally biased region" description="Low complexity" evidence="1">
    <location>
        <begin position="1111"/>
        <end position="1123"/>
    </location>
</feature>
<reference evidence="3 4" key="1">
    <citation type="journal article" date="2024" name="Nat. Commun.">
        <title>Phylogenomics reveals the evolutionary origins of lichenization in chlorophyte algae.</title>
        <authorList>
            <person name="Puginier C."/>
            <person name="Libourel C."/>
            <person name="Otte J."/>
            <person name="Skaloud P."/>
            <person name="Haon M."/>
            <person name="Grisel S."/>
            <person name="Petersen M."/>
            <person name="Berrin J.G."/>
            <person name="Delaux P.M."/>
            <person name="Dal Grande F."/>
            <person name="Keller J."/>
        </authorList>
    </citation>
    <scope>NUCLEOTIDE SEQUENCE [LARGE SCALE GENOMIC DNA]</scope>
    <source>
        <strain evidence="3 4">SAG 2145</strain>
    </source>
</reference>
<feature type="region of interest" description="Disordered" evidence="1">
    <location>
        <begin position="124"/>
        <end position="168"/>
    </location>
</feature>
<dbReference type="Gene3D" id="1.25.40.90">
    <property type="match status" value="1"/>
</dbReference>
<keyword evidence="4" id="KW-1185">Reference proteome</keyword>
<organism evidence="3 4">
    <name type="scientific">Apatococcus lobatus</name>
    <dbReference type="NCBI Taxonomy" id="904363"/>
    <lineage>
        <taxon>Eukaryota</taxon>
        <taxon>Viridiplantae</taxon>
        <taxon>Chlorophyta</taxon>
        <taxon>core chlorophytes</taxon>
        <taxon>Trebouxiophyceae</taxon>
        <taxon>Chlorellales</taxon>
        <taxon>Chlorellaceae</taxon>
        <taxon>Apatococcus</taxon>
    </lineage>
</organism>
<feature type="compositionally biased region" description="Low complexity" evidence="1">
    <location>
        <begin position="559"/>
        <end position="570"/>
    </location>
</feature>
<dbReference type="Proteomes" id="UP001438707">
    <property type="component" value="Unassembled WGS sequence"/>
</dbReference>
<protein>
    <recommendedName>
        <fullName evidence="2">CID domain-containing protein</fullName>
    </recommendedName>
</protein>
<feature type="compositionally biased region" description="Pro residues" evidence="1">
    <location>
        <begin position="1225"/>
        <end position="1243"/>
    </location>
</feature>
<feature type="region of interest" description="Disordered" evidence="1">
    <location>
        <begin position="689"/>
        <end position="708"/>
    </location>
</feature>
<feature type="compositionally biased region" description="Polar residues" evidence="1">
    <location>
        <begin position="1154"/>
        <end position="1181"/>
    </location>
</feature>
<gene>
    <name evidence="3" type="ORF">WJX74_004804</name>
</gene>
<feature type="compositionally biased region" description="Pro residues" evidence="1">
    <location>
        <begin position="1251"/>
        <end position="1270"/>
    </location>
</feature>
<evidence type="ECO:0000256" key="1">
    <source>
        <dbReference type="SAM" id="MobiDB-lite"/>
    </source>
</evidence>
<feature type="domain" description="CID" evidence="2">
    <location>
        <begin position="763"/>
        <end position="912"/>
    </location>
</feature>
<evidence type="ECO:0000313" key="3">
    <source>
        <dbReference type="EMBL" id="KAK9821041.1"/>
    </source>
</evidence>
<feature type="compositionally biased region" description="Low complexity" evidence="1">
    <location>
        <begin position="463"/>
        <end position="476"/>
    </location>
</feature>
<dbReference type="InterPro" id="IPR006569">
    <property type="entry name" value="CID_dom"/>
</dbReference>
<dbReference type="InterPro" id="IPR008942">
    <property type="entry name" value="ENTH_VHS"/>
</dbReference>
<feature type="region of interest" description="Disordered" evidence="1">
    <location>
        <begin position="1"/>
        <end position="35"/>
    </location>
</feature>
<feature type="compositionally biased region" description="Low complexity" evidence="1">
    <location>
        <begin position="608"/>
        <end position="622"/>
    </location>
</feature>
<sequence length="1475" mass="151000">MVGRRRTSRRQRKAPDRFAPSAADGAASEDFPPLEPLALSQNEWETRRVLVEWDEGWFKGTVVSFDQGQEGRCEVLYDDDDREQGKLGSGIFRVFESTGGQTDKAWRFLGPDSRANSQVAVEQAEIDPDERQQATVDKGSPNYAEGSSLPPASCTGQQPQGPSAVSGAVPHFEALPEGVTLGIPAGAHFVTGQPMPASFAQADAGVPAATNLEDQPLKSRLASPTSKGIRKVTGGNRKQVRKPAAKQKDAQAAARGGKQTSSASEAVPMDLANAPGTSAPSELTPEVPQFVQADSQDLQDEVPRGAEAVQLASQQNQPHSVGNQTTAATSDNALKGTEKAYEALESQNAPAPPIISAATAGTPNSIQPAELSTALPTQAASPNQPSPADRPTVADLPVQESGEKPDSKAALDNTAAEHRQSQQRQPQQQQQKQSTLQAAFKKMPASGAVLPGGSRVKAGGKAGTANKATAGAARNGAAGGQPPATRPQSAGTKRPASAQPAKPIKQTSVKSSPANAAAAATGKKLKLEAQNPAASAPNGQPAIKPTAAAVQTAGGNSVAGGFAPGPASGGLQADAANAQAGPQPGLPQSGSAALATGSAQAPQDRDAVANASAPNSNAGEAADTTSELAVESFPPGLATQHSSMLLAGGLPPGLVSSASPALAAAVSSPAQPKSVKIGAPLTIDMSRAGAEPRHPSAEPSIPASVAPPQNASIELHNGQAGRSVQEAAVMGTGSAGPAVSTSPMQQQNGHAAQKSQKAQLSAQQVDQEVLMVRMKAQLTRLIRTKDSIHRATTVALEGAALGAAPRIIRTIAEQLKDARTPAKRIDLFYLVDSIAQVSQKAKDGNKETGPESLAGKAFARVIAAALPHFIPALAADPETFEKARKVLSIWRDRGVLQASVLKPALDDLVRRKPAEQPAPGPTGPQGNPQMPSAPAGMPTAVPEQRFSAQVPLLPPGSSSGSRTIQLGEGSGVQLALRQESDDEEDDEDDDGVQEQAAAMPIAPLPKQPKTGGRKAHGWMLPEGERTPDLAHELQPTHCPPELQDPPGIAPAAEAALLPWAQDTGLPPGFDRDSLGSNIRFGQSLQGSGATEAHASRRPDRLQAGASSGWQSISPAEPAAAAEIRTSRDGWTAAGSVASGQAPWASGTLHAQPGSLAQSNSQPASQPISRQQSPLQTSQAQFSPDLPPGFSLPEIAASRPPMGSTTDGDTEGPGALPADGMEVNDGPPPLPPSPPPMPNAPPFPMEEQEEAPPLPASPPPPPASPPPPAPPSRSTATTAFSAPIPAPAAALPAPVTLAWPHVPMSAPAATLATSPSWQHPHGFVPPPVASASASWQLPPGYAPAPTASYAASAPDFQPRAQGSVSAPASTSGALPFQPSVSQPSRGPSSVTGTNMSAEARAWVQSQQSAANGQMPQMQHAYGASAYPTSGMRSPQGNTQYWAGSYGYAPPHVAPPSQPRKAVSLPFPATQIVPPPS</sequence>
<feature type="compositionally biased region" description="Polar residues" evidence="1">
    <location>
        <begin position="586"/>
        <end position="601"/>
    </location>
</feature>
<dbReference type="SMART" id="SM00582">
    <property type="entry name" value="RPR"/>
    <property type="match status" value="1"/>
</dbReference>
<comment type="caution">
    <text evidence="3">The sequence shown here is derived from an EMBL/GenBank/DDBJ whole genome shotgun (WGS) entry which is preliminary data.</text>
</comment>
<feature type="compositionally biased region" description="Polar residues" evidence="1">
    <location>
        <begin position="154"/>
        <end position="163"/>
    </location>
</feature>
<name>A0AAW1QHV9_9CHLO</name>
<accession>A0AAW1QHV9</accession>
<feature type="compositionally biased region" description="Low complexity" evidence="1">
    <location>
        <begin position="1271"/>
        <end position="1282"/>
    </location>
</feature>
<proteinExistence type="predicted"/>
<dbReference type="EMBL" id="JALJOS010000041">
    <property type="protein sequence ID" value="KAK9821041.1"/>
    <property type="molecule type" value="Genomic_DNA"/>
</dbReference>
<feature type="compositionally biased region" description="Polar residues" evidence="1">
    <location>
        <begin position="311"/>
        <end position="331"/>
    </location>
</feature>
<feature type="region of interest" description="Disordered" evidence="1">
    <location>
        <begin position="310"/>
        <end position="331"/>
    </location>
</feature>
<feature type="region of interest" description="Disordered" evidence="1">
    <location>
        <begin position="912"/>
        <end position="941"/>
    </location>
</feature>
<feature type="compositionally biased region" description="Basic residues" evidence="1">
    <location>
        <begin position="1"/>
        <end position="12"/>
    </location>
</feature>
<feature type="compositionally biased region" description="Polar residues" evidence="1">
    <location>
        <begin position="1074"/>
        <end position="1088"/>
    </location>
</feature>
<feature type="compositionally biased region" description="Low complexity" evidence="1">
    <location>
        <begin position="422"/>
        <end position="437"/>
    </location>
</feature>